<evidence type="ECO:0000256" key="5">
    <source>
        <dbReference type="ARBA" id="ARBA00022840"/>
    </source>
</evidence>
<feature type="transmembrane region" description="Helical" evidence="8">
    <location>
        <begin position="816"/>
        <end position="836"/>
    </location>
</feature>
<feature type="transmembrane region" description="Helical" evidence="8">
    <location>
        <begin position="329"/>
        <end position="352"/>
    </location>
</feature>
<sequence>MSENDERKVLVDHEVTTDGYGTGQLGKEHEDTESIKSEEVEVKILPKPASLGQLFRYATALDVMFMIIGSIFAVVHGAGWPVMMIIFGQMTDSFINLGQNMTGHNTSALPILPIMTPFPLTNFTNGSSVIPLYPFANPSLSHWQEEMTRYSIYYCIVGGAVFVASYFQVCFWTMSAERQTLKIRKVFFKSILRQEIGWFDKHQSGELTTRLTDDMEQVRTGIGDKFSLIIQFTAAFFSGFAIGFWKSWKLALVMMSLTPLLAIAAGTMAKVIQSFATREQEAYAKAGSVAEEVLSCIRTVALFSGQPKECIRYDKELVVAKNIGIRKSLVTGISLMLTMFIIFSAYALAFWYGPLLVSRGEMSGGEVLTVFFCVMIGSMSLGNAGPNLQFVASAKGAAATLIKIIDNEPSIDASSHDGIQLDNLSGHIEFRNVSFAYPTREDVTVLKDFSIEVKPGQTVALVGASGCGKSTAVSLLLRFYDAASGEILIDGHDIKSLNLQWLRQSIGLVSQEPVLFGYSIRENIELGQEGVTFDEIVKAAKDANAHDFISNLPNGYDTLVGERGAQLSGGQKQRIAIARALVRDPRILLLDEATSALDTESEKVVQTALDKLVVLQMVAEVEADELAIPINAEESITISHEEKLLLKRQASLKRQSSTVSQKSLKEEDPKLLKEEVENPHYFRILKMNLPECGYILFGCFWSAVAGVAFPIWAIFFSEVIKVFMLTDANEMRKEAMFWALMFLALGGVLGVSNLFFSWMFGVSGEKLTLRMRSKSFKAILRQDIGWFDDPRHNTGALTTRLATDASNIKNATGVRIGTILQAFFSMVAAMVIAFIYGWQLALALLACVPLVGLAGLLNMKAVHGHQKKDQELLENAGKTASEAIENMRTVASLTREPTFYETYSKHLKKPYFNAMRNAHVYGISFGFAQGIMLLLYAGAFRFGAFLVGIDEIELADVFKVFFAVSFAGMALGQSASFLPDYSKAKHSAGLIFKLFDTVPPIDIYSQDGMKPDHIVGEVTYRNVYFNYPSRPDVKVLRGININVNTNQRVALVGASGCGKSTMVSLLERFYNPYDGQIMVDGKDVRDINLNWLRHQMSVVSQEPILFNCSIAENIAYGVEEDIPHVMIEEAAKTANIHDFIVSLPKGYETVVGEKGSLLSGGQKQRVAIARALITNPTILLLDEATSALDTESEKIVQNALDKAMEGRTCIVIAHRLSTIQSADQILVIEDGRVIEQGTHKQLIAMQGAYYTLTSGQRLT</sequence>
<dbReference type="PROSITE" id="PS00211">
    <property type="entry name" value="ABC_TRANSPORTER_1"/>
    <property type="match status" value="2"/>
</dbReference>
<dbReference type="SUPFAM" id="SSF52540">
    <property type="entry name" value="P-loop containing nucleoside triphosphate hydrolases"/>
    <property type="match status" value="2"/>
</dbReference>
<evidence type="ECO:0000313" key="12">
    <source>
        <dbReference type="RefSeq" id="XP_006812790.1"/>
    </source>
</evidence>
<keyword evidence="5" id="KW-0067">ATP-binding</keyword>
<reference evidence="12" key="1">
    <citation type="submission" date="2025-08" db="UniProtKB">
        <authorList>
            <consortium name="RefSeq"/>
        </authorList>
    </citation>
    <scope>IDENTIFICATION</scope>
    <source>
        <tissue evidence="12">Testes</tissue>
    </source>
</reference>
<dbReference type="PROSITE" id="PS50893">
    <property type="entry name" value="ABC_TRANSPORTER_2"/>
    <property type="match status" value="2"/>
</dbReference>
<organism evidence="11 12">
    <name type="scientific">Saccoglossus kowalevskii</name>
    <name type="common">Acorn worm</name>
    <dbReference type="NCBI Taxonomy" id="10224"/>
    <lineage>
        <taxon>Eukaryota</taxon>
        <taxon>Metazoa</taxon>
        <taxon>Hemichordata</taxon>
        <taxon>Enteropneusta</taxon>
        <taxon>Harrimaniidae</taxon>
        <taxon>Saccoglossus</taxon>
    </lineage>
</organism>
<feature type="domain" description="ABC transporter" evidence="9">
    <location>
        <begin position="1018"/>
        <end position="1255"/>
    </location>
</feature>
<gene>
    <name evidence="12" type="primary">LOC100375660</name>
</gene>
<comment type="subcellular location">
    <subcellularLocation>
        <location evidence="1">Membrane</location>
        <topology evidence="1">Multi-pass membrane protein</topology>
    </subcellularLocation>
</comment>
<feature type="domain" description="ABC transmembrane type-1" evidence="10">
    <location>
        <begin position="67"/>
        <end position="393"/>
    </location>
</feature>
<name>A0ABM0LYE9_SACKO</name>
<dbReference type="InterPro" id="IPR003439">
    <property type="entry name" value="ABC_transporter-like_ATP-bd"/>
</dbReference>
<proteinExistence type="inferred from homology"/>
<feature type="domain" description="ABC transporter" evidence="9">
    <location>
        <begin position="428"/>
        <end position="674"/>
    </location>
</feature>
<dbReference type="Pfam" id="PF00005">
    <property type="entry name" value="ABC_tran"/>
    <property type="match status" value="2"/>
</dbReference>
<feature type="transmembrane region" description="Helical" evidence="8">
    <location>
        <begin position="842"/>
        <end position="859"/>
    </location>
</feature>
<keyword evidence="6 8" id="KW-1133">Transmembrane helix</keyword>
<feature type="transmembrane region" description="Helical" evidence="8">
    <location>
        <begin position="151"/>
        <end position="174"/>
    </location>
</feature>
<dbReference type="SMART" id="SM00382">
    <property type="entry name" value="AAA"/>
    <property type="match status" value="2"/>
</dbReference>
<dbReference type="Proteomes" id="UP000694865">
    <property type="component" value="Unplaced"/>
</dbReference>
<evidence type="ECO:0000256" key="1">
    <source>
        <dbReference type="ARBA" id="ARBA00004141"/>
    </source>
</evidence>
<keyword evidence="3 8" id="KW-0812">Transmembrane</keyword>
<accession>A0ABM0LYE9</accession>
<keyword evidence="4" id="KW-0547">Nucleotide-binding</keyword>
<dbReference type="InterPro" id="IPR003593">
    <property type="entry name" value="AAA+_ATPase"/>
</dbReference>
<feature type="transmembrane region" description="Helical" evidence="8">
    <location>
        <begin position="735"/>
        <end position="762"/>
    </location>
</feature>
<feature type="domain" description="ABC transmembrane type-1" evidence="10">
    <location>
        <begin position="696"/>
        <end position="983"/>
    </location>
</feature>
<evidence type="ECO:0000256" key="3">
    <source>
        <dbReference type="ARBA" id="ARBA00022692"/>
    </source>
</evidence>
<dbReference type="InterPro" id="IPR036640">
    <property type="entry name" value="ABC1_TM_sf"/>
</dbReference>
<feature type="transmembrane region" description="Helical" evidence="8">
    <location>
        <begin position="692"/>
        <end position="715"/>
    </location>
</feature>
<feature type="transmembrane region" description="Helical" evidence="8">
    <location>
        <begin position="918"/>
        <end position="937"/>
    </location>
</feature>
<dbReference type="CDD" id="cd03249">
    <property type="entry name" value="ABC_MTABC3_MDL1_MDL2"/>
    <property type="match status" value="1"/>
</dbReference>
<keyword evidence="7 8" id="KW-0472">Membrane</keyword>
<comment type="similarity">
    <text evidence="2">Belongs to the ABC transporter superfamily. ABCB family. Multidrug resistance exporter (TC 3.A.1.201) subfamily.</text>
</comment>
<dbReference type="PANTHER" id="PTHR43394">
    <property type="entry name" value="ATP-DEPENDENT PERMEASE MDL1, MITOCHONDRIAL"/>
    <property type="match status" value="1"/>
</dbReference>
<feature type="transmembrane region" description="Helical" evidence="8">
    <location>
        <begin position="63"/>
        <end position="87"/>
    </location>
</feature>
<evidence type="ECO:0000256" key="6">
    <source>
        <dbReference type="ARBA" id="ARBA00022989"/>
    </source>
</evidence>
<dbReference type="InterPro" id="IPR039421">
    <property type="entry name" value="Type_1_exporter"/>
</dbReference>
<evidence type="ECO:0000259" key="9">
    <source>
        <dbReference type="PROSITE" id="PS50893"/>
    </source>
</evidence>
<keyword evidence="11" id="KW-1185">Reference proteome</keyword>
<dbReference type="InterPro" id="IPR017871">
    <property type="entry name" value="ABC_transporter-like_CS"/>
</dbReference>
<evidence type="ECO:0000313" key="11">
    <source>
        <dbReference type="Proteomes" id="UP000694865"/>
    </source>
</evidence>
<feature type="transmembrane region" description="Helical" evidence="8">
    <location>
        <begin position="367"/>
        <end position="385"/>
    </location>
</feature>
<dbReference type="InterPro" id="IPR011527">
    <property type="entry name" value="ABC1_TM_dom"/>
</dbReference>
<evidence type="ECO:0000256" key="2">
    <source>
        <dbReference type="ARBA" id="ARBA00007577"/>
    </source>
</evidence>
<dbReference type="Gene3D" id="3.40.50.300">
    <property type="entry name" value="P-loop containing nucleotide triphosphate hydrolases"/>
    <property type="match status" value="2"/>
</dbReference>
<protein>
    <submittedName>
        <fullName evidence="12">Multidrug resistance protein 1-like</fullName>
    </submittedName>
</protein>
<feature type="transmembrane region" description="Helical" evidence="8">
    <location>
        <begin position="226"/>
        <end position="245"/>
    </location>
</feature>
<evidence type="ECO:0000256" key="7">
    <source>
        <dbReference type="ARBA" id="ARBA00023136"/>
    </source>
</evidence>
<dbReference type="InterPro" id="IPR027417">
    <property type="entry name" value="P-loop_NTPase"/>
</dbReference>
<dbReference type="SUPFAM" id="SSF90123">
    <property type="entry name" value="ABC transporter transmembrane region"/>
    <property type="match status" value="2"/>
</dbReference>
<dbReference type="RefSeq" id="XP_006812790.1">
    <property type="nucleotide sequence ID" value="XM_006812727.1"/>
</dbReference>
<evidence type="ECO:0000256" key="4">
    <source>
        <dbReference type="ARBA" id="ARBA00022741"/>
    </source>
</evidence>
<dbReference type="PROSITE" id="PS50929">
    <property type="entry name" value="ABC_TM1F"/>
    <property type="match status" value="2"/>
</dbReference>
<dbReference type="CDD" id="cd18577">
    <property type="entry name" value="ABC_6TM_Pgp_ABCB1_D1_like"/>
    <property type="match status" value="1"/>
</dbReference>
<feature type="transmembrane region" description="Helical" evidence="8">
    <location>
        <begin position="251"/>
        <end position="272"/>
    </location>
</feature>
<evidence type="ECO:0000259" key="10">
    <source>
        <dbReference type="PROSITE" id="PS50929"/>
    </source>
</evidence>
<dbReference type="Gene3D" id="1.20.1560.10">
    <property type="entry name" value="ABC transporter type 1, transmembrane domain"/>
    <property type="match status" value="2"/>
</dbReference>
<dbReference type="GeneID" id="100375660"/>
<dbReference type="CDD" id="cd18578">
    <property type="entry name" value="ABC_6TM_Pgp_ABCB1_D2_like"/>
    <property type="match status" value="1"/>
</dbReference>
<dbReference type="PANTHER" id="PTHR43394:SF27">
    <property type="entry name" value="ATP-DEPENDENT TRANSLOCASE ABCB1-LIKE"/>
    <property type="match status" value="1"/>
</dbReference>
<dbReference type="Pfam" id="PF00664">
    <property type="entry name" value="ABC_membrane"/>
    <property type="match status" value="2"/>
</dbReference>
<evidence type="ECO:0000256" key="8">
    <source>
        <dbReference type="SAM" id="Phobius"/>
    </source>
</evidence>